<dbReference type="Gene3D" id="1.10.260.40">
    <property type="entry name" value="lambda repressor-like DNA-binding domains"/>
    <property type="match status" value="1"/>
</dbReference>
<protein>
    <submittedName>
        <fullName evidence="1">Uncharacterized protein</fullName>
    </submittedName>
</protein>
<evidence type="ECO:0000313" key="1">
    <source>
        <dbReference type="EMBL" id="APG05451.1"/>
    </source>
</evidence>
<gene>
    <name evidence="1" type="ORF">BJI69_17090</name>
</gene>
<evidence type="ECO:0000313" key="2">
    <source>
        <dbReference type="Proteomes" id="UP000182987"/>
    </source>
</evidence>
<organism evidence="1 2">
    <name type="scientific">Luteibacter rhizovicinus DSM 16549</name>
    <dbReference type="NCBI Taxonomy" id="1440763"/>
    <lineage>
        <taxon>Bacteria</taxon>
        <taxon>Pseudomonadati</taxon>
        <taxon>Pseudomonadota</taxon>
        <taxon>Gammaproteobacteria</taxon>
        <taxon>Lysobacterales</taxon>
        <taxon>Rhodanobacteraceae</taxon>
        <taxon>Luteibacter</taxon>
    </lineage>
</organism>
<reference evidence="2" key="1">
    <citation type="submission" date="2016-09" db="EMBL/GenBank/DDBJ databases">
        <authorList>
            <person name="Lysoe E."/>
        </authorList>
    </citation>
    <scope>NUCLEOTIDE SEQUENCE [LARGE SCALE GENOMIC DNA]</scope>
    <source>
        <strain evidence="2">LJ96T</strain>
    </source>
</reference>
<dbReference type="RefSeq" id="WP_046967840.1">
    <property type="nucleotide sequence ID" value="NZ_CP017480.1"/>
</dbReference>
<dbReference type="SUPFAM" id="SSF143100">
    <property type="entry name" value="TTHA1013/TTHA0281-like"/>
    <property type="match status" value="1"/>
</dbReference>
<dbReference type="EMBL" id="CP017480">
    <property type="protein sequence ID" value="APG05451.1"/>
    <property type="molecule type" value="Genomic_DNA"/>
</dbReference>
<dbReference type="Gene3D" id="3.30.160.250">
    <property type="match status" value="1"/>
</dbReference>
<name>A0A1L3EWM5_9GAMM</name>
<dbReference type="InterPro" id="IPR010982">
    <property type="entry name" value="Lambda_DNA-bd_dom_sf"/>
</dbReference>
<keyword evidence="2" id="KW-1185">Reference proteome</keyword>
<dbReference type="Proteomes" id="UP000182987">
    <property type="component" value="Chromosome"/>
</dbReference>
<dbReference type="KEGG" id="lrz:BJI69_17090"/>
<dbReference type="InterPro" id="IPR035069">
    <property type="entry name" value="TTHA1013/TTHA0281-like"/>
</dbReference>
<accession>A0A1L3EWM5</accession>
<dbReference type="AlphaFoldDB" id="A0A1L3EWM5"/>
<dbReference type="OrthoDB" id="5772151at2"/>
<proteinExistence type="predicted"/>
<sequence length="153" mass="17106">MRYAIKLKKYGDEYVASCRDLQGFNSIGESIEDALSESIDAVALILQDHIDRRQPIPRASEKKRGEYWVSLPALDVAKVGLYEAMRANGLRKSDLARRLGMHAPQIDRLLDLTHSSKLEQVEAALAAVGYRVNLSVERVDVRRAVSSPRLCLA</sequence>
<dbReference type="SUPFAM" id="SSF47413">
    <property type="entry name" value="lambda repressor-like DNA-binding domains"/>
    <property type="match status" value="1"/>
</dbReference>
<dbReference type="GO" id="GO:0003677">
    <property type="term" value="F:DNA binding"/>
    <property type="evidence" value="ECO:0007669"/>
    <property type="project" value="InterPro"/>
</dbReference>